<organism evidence="1 2">
    <name type="scientific">Acidovorax soli</name>
    <dbReference type="NCBI Taxonomy" id="592050"/>
    <lineage>
        <taxon>Bacteria</taxon>
        <taxon>Pseudomonadati</taxon>
        <taxon>Pseudomonadota</taxon>
        <taxon>Betaproteobacteria</taxon>
        <taxon>Burkholderiales</taxon>
        <taxon>Comamonadaceae</taxon>
        <taxon>Acidovorax</taxon>
    </lineage>
</organism>
<sequence length="61" mass="6912">MCIFDSWNRAVVCHSKKESAPAAGSESRDFLGKIPHLLWQLSLEFHSLALTALSKPRNIFR</sequence>
<keyword evidence="2" id="KW-1185">Reference proteome</keyword>
<proteinExistence type="predicted"/>
<reference evidence="2" key="1">
    <citation type="submission" date="2016-10" db="EMBL/GenBank/DDBJ databases">
        <authorList>
            <person name="Varghese N."/>
            <person name="Submissions S."/>
        </authorList>
    </citation>
    <scope>NUCLEOTIDE SEQUENCE [LARGE SCALE GENOMIC DNA]</scope>
    <source>
        <strain evidence="2">DSM 25157</strain>
    </source>
</reference>
<dbReference type="Proteomes" id="UP000199002">
    <property type="component" value="Unassembled WGS sequence"/>
</dbReference>
<evidence type="ECO:0000313" key="1">
    <source>
        <dbReference type="EMBL" id="SEA76191.1"/>
    </source>
</evidence>
<accession>A0A1H4DTY7</accession>
<name>A0A1H4DTY7_9BURK</name>
<evidence type="ECO:0000313" key="2">
    <source>
        <dbReference type="Proteomes" id="UP000199002"/>
    </source>
</evidence>
<protein>
    <submittedName>
        <fullName evidence="1">Uncharacterized protein</fullName>
    </submittedName>
</protein>
<dbReference type="EMBL" id="FNQJ01000028">
    <property type="protein sequence ID" value="SEA76191.1"/>
    <property type="molecule type" value="Genomic_DNA"/>
</dbReference>
<dbReference type="AlphaFoldDB" id="A0A1H4DTY7"/>
<gene>
    <name evidence="1" type="ORF">SAMN05421875_12811</name>
</gene>